<dbReference type="AlphaFoldDB" id="A0A395RSU9"/>
<protein>
    <submittedName>
        <fullName evidence="3">Uncharacterized protein</fullName>
    </submittedName>
</protein>
<dbReference type="PANTHER" id="PTHR37534">
    <property type="entry name" value="TRANSCRIPTIONAL ACTIVATOR PROTEIN UGA3"/>
    <property type="match status" value="1"/>
</dbReference>
<gene>
    <name evidence="3" type="ORF">FLONG3_9975</name>
</gene>
<evidence type="ECO:0000313" key="4">
    <source>
        <dbReference type="Proteomes" id="UP000266234"/>
    </source>
</evidence>
<dbReference type="PROSITE" id="PS51257">
    <property type="entry name" value="PROKAR_LIPOPROTEIN"/>
    <property type="match status" value="1"/>
</dbReference>
<evidence type="ECO:0000256" key="1">
    <source>
        <dbReference type="ARBA" id="ARBA00023242"/>
    </source>
</evidence>
<feature type="region of interest" description="Disordered" evidence="2">
    <location>
        <begin position="151"/>
        <end position="172"/>
    </location>
</feature>
<accession>A0A395RSU9</accession>
<dbReference type="OrthoDB" id="4491390at2759"/>
<organism evidence="3 4">
    <name type="scientific">Fusarium longipes</name>
    <dbReference type="NCBI Taxonomy" id="694270"/>
    <lineage>
        <taxon>Eukaryota</taxon>
        <taxon>Fungi</taxon>
        <taxon>Dikarya</taxon>
        <taxon>Ascomycota</taxon>
        <taxon>Pezizomycotina</taxon>
        <taxon>Sordariomycetes</taxon>
        <taxon>Hypocreomycetidae</taxon>
        <taxon>Hypocreales</taxon>
        <taxon>Nectriaceae</taxon>
        <taxon>Fusarium</taxon>
    </lineage>
</organism>
<dbReference type="PANTHER" id="PTHR37534:SF46">
    <property type="entry name" value="ZN(II)2CYS6 TRANSCRIPTION FACTOR (EUROFUNG)"/>
    <property type="match status" value="1"/>
</dbReference>
<name>A0A395RSU9_9HYPO</name>
<reference evidence="3 4" key="1">
    <citation type="journal article" date="2018" name="PLoS Pathog.">
        <title>Evolution of structural diversity of trichothecenes, a family of toxins produced by plant pathogenic and entomopathogenic fungi.</title>
        <authorList>
            <person name="Proctor R.H."/>
            <person name="McCormick S.P."/>
            <person name="Kim H.S."/>
            <person name="Cardoza R.E."/>
            <person name="Stanley A.M."/>
            <person name="Lindo L."/>
            <person name="Kelly A."/>
            <person name="Brown D.W."/>
            <person name="Lee T."/>
            <person name="Vaughan M.M."/>
            <person name="Alexander N.J."/>
            <person name="Busman M."/>
            <person name="Gutierrez S."/>
        </authorList>
    </citation>
    <scope>NUCLEOTIDE SEQUENCE [LARGE SCALE GENOMIC DNA]</scope>
    <source>
        <strain evidence="3 4">NRRL 20695</strain>
    </source>
</reference>
<evidence type="ECO:0000313" key="3">
    <source>
        <dbReference type="EMBL" id="RGP63220.1"/>
    </source>
</evidence>
<keyword evidence="4" id="KW-1185">Reference proteome</keyword>
<keyword evidence="1" id="KW-0539">Nucleus</keyword>
<proteinExistence type="predicted"/>
<dbReference type="EMBL" id="PXOG01000275">
    <property type="protein sequence ID" value="RGP63220.1"/>
    <property type="molecule type" value="Genomic_DNA"/>
</dbReference>
<feature type="compositionally biased region" description="Polar residues" evidence="2">
    <location>
        <begin position="159"/>
        <end position="172"/>
    </location>
</feature>
<dbReference type="Proteomes" id="UP000266234">
    <property type="component" value="Unassembled WGS sequence"/>
</dbReference>
<comment type="caution">
    <text evidence="3">The sequence shown here is derived from an EMBL/GenBank/DDBJ whole genome shotgun (WGS) entry which is preliminary data.</text>
</comment>
<evidence type="ECO:0000256" key="2">
    <source>
        <dbReference type="SAM" id="MobiDB-lite"/>
    </source>
</evidence>
<sequence length="455" mass="50119">MFRGASHEGYAEIGTVGPSGIACGGYPQRVVWTASPAKSSAYKASLPSPDEQSIELRRHSTSNTNIPSSVESYHASTTSVDDGENFIENSLATDQPHIVEHLLAFGHSLKVARLASGNSTNSPQAYPSDQGLRLIEQVDNFLQARIRRRSRSDSKSISHPSTLAFSTEEPISSQDAENEDILVCHRLEALKSLSQALNTADPAAFLGIAVFAFFEVVMDGVFGEWDFHLRGARSLLDCHCRNSDEFRQLSDNFTGLEEIVAYFGWWDTIGAVVRQSTSRAVANQEGLIFDDWHRNALTKDFLDMVGCPPETFWLFVSLAKGGKSDNLSGILTQAMAQLLKLGMDTTERGKCMDTYRCAAVIAVLSWRTSGADTSSDATITFAVDRICQIIESARPRSGLYVHMATPAYLASMWASSPDHCSTLRKYWDNCQIGDIPRYSGAQLRCEETWRDMGLV</sequence>